<dbReference type="AlphaFoldDB" id="X1ARW9"/>
<feature type="non-terminal residue" evidence="1">
    <location>
        <position position="41"/>
    </location>
</feature>
<name>X1ARW9_9ZZZZ</name>
<dbReference type="EMBL" id="BART01012806">
    <property type="protein sequence ID" value="GAG85594.1"/>
    <property type="molecule type" value="Genomic_DNA"/>
</dbReference>
<accession>X1ARW9</accession>
<evidence type="ECO:0000313" key="1">
    <source>
        <dbReference type="EMBL" id="GAG85594.1"/>
    </source>
</evidence>
<gene>
    <name evidence="1" type="ORF">S01H4_26524</name>
</gene>
<sequence>MKPDERLLWLQQNATLTKDLYLDDTDIQVKFVKIGGKNFFA</sequence>
<reference evidence="1" key="1">
    <citation type="journal article" date="2014" name="Front. Microbiol.">
        <title>High frequency of phylogenetically diverse reductive dehalogenase-homologous genes in deep subseafloor sedimentary metagenomes.</title>
        <authorList>
            <person name="Kawai M."/>
            <person name="Futagami T."/>
            <person name="Toyoda A."/>
            <person name="Takaki Y."/>
            <person name="Nishi S."/>
            <person name="Hori S."/>
            <person name="Arai W."/>
            <person name="Tsubouchi T."/>
            <person name="Morono Y."/>
            <person name="Uchiyama I."/>
            <person name="Ito T."/>
            <person name="Fujiyama A."/>
            <person name="Inagaki F."/>
            <person name="Takami H."/>
        </authorList>
    </citation>
    <scope>NUCLEOTIDE SEQUENCE</scope>
    <source>
        <strain evidence="1">Expedition CK06-06</strain>
    </source>
</reference>
<proteinExistence type="predicted"/>
<comment type="caution">
    <text evidence="1">The sequence shown here is derived from an EMBL/GenBank/DDBJ whole genome shotgun (WGS) entry which is preliminary data.</text>
</comment>
<organism evidence="1">
    <name type="scientific">marine sediment metagenome</name>
    <dbReference type="NCBI Taxonomy" id="412755"/>
    <lineage>
        <taxon>unclassified sequences</taxon>
        <taxon>metagenomes</taxon>
        <taxon>ecological metagenomes</taxon>
    </lineage>
</organism>
<protein>
    <submittedName>
        <fullName evidence="1">Uncharacterized protein</fullName>
    </submittedName>
</protein>